<dbReference type="RefSeq" id="YP_009015606.1">
    <property type="nucleotide sequence ID" value="NC_023719.1"/>
</dbReference>
<name>G3MA44_9CAUD</name>
<dbReference type="Proteomes" id="UP000009273">
    <property type="component" value="Segment"/>
</dbReference>
<dbReference type="GeneID" id="18563518"/>
<proteinExistence type="predicted"/>
<protein>
    <submittedName>
        <fullName evidence="1">Gp303</fullName>
    </submittedName>
</protein>
<evidence type="ECO:0000313" key="2">
    <source>
        <dbReference type="Proteomes" id="UP000009273"/>
    </source>
</evidence>
<organism evidence="1 2">
    <name type="scientific">Bacillus phage G</name>
    <dbReference type="NCBI Taxonomy" id="2884420"/>
    <lineage>
        <taxon>Viruses</taxon>
        <taxon>Duplodnaviria</taxon>
        <taxon>Heunggongvirae</taxon>
        <taxon>Uroviricota</taxon>
        <taxon>Caudoviricetes</taxon>
        <taxon>Donellivirus</taxon>
        <taxon>Donellivirus gee</taxon>
    </lineage>
</organism>
<sequence>MSIEEQLKDYLESLNIYCSMYGHDTMIRSENLGPIGERRDLLFRERNNYLVYGILLYLYKQKVEGVSQFLIVIHINNSNFQFNGHDLRKKLLKNKIVYKKSNFGGFQNYDIRFDTLEELITVIECFDFLNFQKGINYK</sequence>
<reference evidence="1 2" key="1">
    <citation type="submission" date="2011-09" db="EMBL/GenBank/DDBJ databases">
        <authorList>
            <person name="Pope W.H."/>
            <person name="Pedulla M.L."/>
            <person name="Ford M.E."/>
            <person name="Peebles C.L."/>
            <person name="Hatfull G.H."/>
            <person name="Hendrix R.W."/>
        </authorList>
    </citation>
    <scope>NUCLEOTIDE SEQUENCE [LARGE SCALE GENOMIC DNA]</scope>
    <source>
        <strain evidence="1">G</strain>
    </source>
</reference>
<dbReference type="EMBL" id="JN638751">
    <property type="protein sequence ID" value="AEO93562.1"/>
    <property type="molecule type" value="Genomic_DNA"/>
</dbReference>
<accession>G3MA44</accession>
<dbReference type="KEGG" id="vg:18563518"/>
<keyword evidence="2" id="KW-1185">Reference proteome</keyword>
<gene>
    <name evidence="1" type="primary">303</name>
    <name evidence="1" type="ORF">G_303</name>
</gene>
<evidence type="ECO:0000313" key="1">
    <source>
        <dbReference type="EMBL" id="AEO93562.1"/>
    </source>
</evidence>